<accession>A0A453KTT2</accession>
<dbReference type="Gramene" id="AET5Gv20512100.9">
    <property type="protein sequence ID" value="AET5Gv20512100.9"/>
    <property type="gene ID" value="AET5Gv20512100"/>
</dbReference>
<feature type="compositionally biased region" description="Basic and acidic residues" evidence="1">
    <location>
        <begin position="52"/>
        <end position="73"/>
    </location>
</feature>
<protein>
    <submittedName>
        <fullName evidence="3">Uncharacterized protein</fullName>
    </submittedName>
</protein>
<evidence type="ECO:0000313" key="3">
    <source>
        <dbReference type="EnsemblPlants" id="AET5Gv20512100.9"/>
    </source>
</evidence>
<organism evidence="3 4">
    <name type="scientific">Aegilops tauschii subsp. strangulata</name>
    <name type="common">Goatgrass</name>
    <dbReference type="NCBI Taxonomy" id="200361"/>
    <lineage>
        <taxon>Eukaryota</taxon>
        <taxon>Viridiplantae</taxon>
        <taxon>Streptophyta</taxon>
        <taxon>Embryophyta</taxon>
        <taxon>Tracheophyta</taxon>
        <taxon>Spermatophyta</taxon>
        <taxon>Magnoliopsida</taxon>
        <taxon>Liliopsida</taxon>
        <taxon>Poales</taxon>
        <taxon>Poaceae</taxon>
        <taxon>BOP clade</taxon>
        <taxon>Pooideae</taxon>
        <taxon>Triticodae</taxon>
        <taxon>Triticeae</taxon>
        <taxon>Triticinae</taxon>
        <taxon>Aegilops</taxon>
    </lineage>
</organism>
<keyword evidence="4" id="KW-1185">Reference proteome</keyword>
<feature type="transmembrane region" description="Helical" evidence="2">
    <location>
        <begin position="20"/>
        <end position="39"/>
    </location>
</feature>
<evidence type="ECO:0000256" key="2">
    <source>
        <dbReference type="SAM" id="Phobius"/>
    </source>
</evidence>
<dbReference type="Proteomes" id="UP000015105">
    <property type="component" value="Chromosome 5D"/>
</dbReference>
<feature type="compositionally biased region" description="Basic and acidic residues" evidence="1">
    <location>
        <begin position="82"/>
        <end position="96"/>
    </location>
</feature>
<proteinExistence type="predicted"/>
<reference evidence="4" key="1">
    <citation type="journal article" date="2014" name="Science">
        <title>Ancient hybridizations among the ancestral genomes of bread wheat.</title>
        <authorList>
            <consortium name="International Wheat Genome Sequencing Consortium,"/>
            <person name="Marcussen T."/>
            <person name="Sandve S.R."/>
            <person name="Heier L."/>
            <person name="Spannagl M."/>
            <person name="Pfeifer M."/>
            <person name="Jakobsen K.S."/>
            <person name="Wulff B.B."/>
            <person name="Steuernagel B."/>
            <person name="Mayer K.F."/>
            <person name="Olsen O.A."/>
        </authorList>
    </citation>
    <scope>NUCLEOTIDE SEQUENCE [LARGE SCALE GENOMIC DNA]</scope>
    <source>
        <strain evidence="4">cv. AL8/78</strain>
    </source>
</reference>
<dbReference type="AlphaFoldDB" id="A0A453KTT2"/>
<evidence type="ECO:0000313" key="4">
    <source>
        <dbReference type="Proteomes" id="UP000015105"/>
    </source>
</evidence>
<dbReference type="EnsemblPlants" id="AET5Gv20512100.9">
    <property type="protein sequence ID" value="AET5Gv20512100.9"/>
    <property type="gene ID" value="AET5Gv20512100"/>
</dbReference>
<keyword evidence="2" id="KW-1133">Transmembrane helix</keyword>
<evidence type="ECO:0000256" key="1">
    <source>
        <dbReference type="SAM" id="MobiDB-lite"/>
    </source>
</evidence>
<keyword evidence="2" id="KW-0472">Membrane</keyword>
<sequence>MESRYNRTTQPKGQFLMSNVWRYSSLVLIVFLLILVKIVPQEISQTATSDHNMPDKVHYDGEHNRTSSTERRGILNARRRATCKEQKEKESTSLPA</sequence>
<reference evidence="4" key="2">
    <citation type="journal article" date="2017" name="Nat. Plants">
        <title>The Aegilops tauschii genome reveals multiple impacts of transposons.</title>
        <authorList>
            <person name="Zhao G."/>
            <person name="Zou C."/>
            <person name="Li K."/>
            <person name="Wang K."/>
            <person name="Li T."/>
            <person name="Gao L."/>
            <person name="Zhang X."/>
            <person name="Wang H."/>
            <person name="Yang Z."/>
            <person name="Liu X."/>
            <person name="Jiang W."/>
            <person name="Mao L."/>
            <person name="Kong X."/>
            <person name="Jiao Y."/>
            <person name="Jia J."/>
        </authorList>
    </citation>
    <scope>NUCLEOTIDE SEQUENCE [LARGE SCALE GENOMIC DNA]</scope>
    <source>
        <strain evidence="4">cv. AL8/78</strain>
    </source>
</reference>
<reference evidence="3" key="4">
    <citation type="submission" date="2019-03" db="UniProtKB">
        <authorList>
            <consortium name="EnsemblPlants"/>
        </authorList>
    </citation>
    <scope>IDENTIFICATION</scope>
</reference>
<name>A0A453KTT2_AEGTS</name>
<feature type="region of interest" description="Disordered" evidence="1">
    <location>
        <begin position="45"/>
        <end position="96"/>
    </location>
</feature>
<reference evidence="3" key="3">
    <citation type="journal article" date="2017" name="Nature">
        <title>Genome sequence of the progenitor of the wheat D genome Aegilops tauschii.</title>
        <authorList>
            <person name="Luo M.C."/>
            <person name="Gu Y.Q."/>
            <person name="Puiu D."/>
            <person name="Wang H."/>
            <person name="Twardziok S.O."/>
            <person name="Deal K.R."/>
            <person name="Huo N."/>
            <person name="Zhu T."/>
            <person name="Wang L."/>
            <person name="Wang Y."/>
            <person name="McGuire P.E."/>
            <person name="Liu S."/>
            <person name="Long H."/>
            <person name="Ramasamy R.K."/>
            <person name="Rodriguez J.C."/>
            <person name="Van S.L."/>
            <person name="Yuan L."/>
            <person name="Wang Z."/>
            <person name="Xia Z."/>
            <person name="Xiao L."/>
            <person name="Anderson O.D."/>
            <person name="Ouyang S."/>
            <person name="Liang Y."/>
            <person name="Zimin A.V."/>
            <person name="Pertea G."/>
            <person name="Qi P."/>
            <person name="Bennetzen J.L."/>
            <person name="Dai X."/>
            <person name="Dawson M.W."/>
            <person name="Muller H.G."/>
            <person name="Kugler K."/>
            <person name="Rivarola-Duarte L."/>
            <person name="Spannagl M."/>
            <person name="Mayer K.F.X."/>
            <person name="Lu F.H."/>
            <person name="Bevan M.W."/>
            <person name="Leroy P."/>
            <person name="Li P."/>
            <person name="You F.M."/>
            <person name="Sun Q."/>
            <person name="Liu Z."/>
            <person name="Lyons E."/>
            <person name="Wicker T."/>
            <person name="Salzberg S.L."/>
            <person name="Devos K.M."/>
            <person name="Dvorak J."/>
        </authorList>
    </citation>
    <scope>NUCLEOTIDE SEQUENCE [LARGE SCALE GENOMIC DNA]</scope>
    <source>
        <strain evidence="3">cv. AL8/78</strain>
    </source>
</reference>
<reference evidence="3" key="5">
    <citation type="journal article" date="2021" name="G3 (Bethesda)">
        <title>Aegilops tauschii genome assembly Aet v5.0 features greater sequence contiguity and improved annotation.</title>
        <authorList>
            <person name="Wang L."/>
            <person name="Zhu T."/>
            <person name="Rodriguez J.C."/>
            <person name="Deal K.R."/>
            <person name="Dubcovsky J."/>
            <person name="McGuire P.E."/>
            <person name="Lux T."/>
            <person name="Spannagl M."/>
            <person name="Mayer K.F.X."/>
            <person name="Baldrich P."/>
            <person name="Meyers B.C."/>
            <person name="Huo N."/>
            <person name="Gu Y.Q."/>
            <person name="Zhou H."/>
            <person name="Devos K.M."/>
            <person name="Bennetzen J.L."/>
            <person name="Unver T."/>
            <person name="Budak H."/>
            <person name="Gulick P.J."/>
            <person name="Galiba G."/>
            <person name="Kalapos B."/>
            <person name="Nelson D.R."/>
            <person name="Li P."/>
            <person name="You F.M."/>
            <person name="Luo M.C."/>
            <person name="Dvorak J."/>
        </authorList>
    </citation>
    <scope>NUCLEOTIDE SEQUENCE [LARGE SCALE GENOMIC DNA]</scope>
    <source>
        <strain evidence="3">cv. AL8/78</strain>
    </source>
</reference>
<keyword evidence="2" id="KW-0812">Transmembrane</keyword>